<dbReference type="GO" id="GO:0071949">
    <property type="term" value="F:FAD binding"/>
    <property type="evidence" value="ECO:0007669"/>
    <property type="project" value="InterPro"/>
</dbReference>
<dbReference type="Pfam" id="PF01494">
    <property type="entry name" value="FAD_binding_3"/>
    <property type="match status" value="1"/>
</dbReference>
<proteinExistence type="predicted"/>
<gene>
    <name evidence="3" type="ORF">F4553_003528</name>
</gene>
<dbReference type="SUPFAM" id="SSF51905">
    <property type="entry name" value="FAD/NAD(P)-binding domain"/>
    <property type="match status" value="1"/>
</dbReference>
<dbReference type="PRINTS" id="PR00420">
    <property type="entry name" value="RNGMNOXGNASE"/>
</dbReference>
<dbReference type="InterPro" id="IPR050631">
    <property type="entry name" value="PheA/TfdB_FAD_monoxygenase"/>
</dbReference>
<dbReference type="RefSeq" id="WP_184837326.1">
    <property type="nucleotide sequence ID" value="NZ_JACHMN010000002.1"/>
</dbReference>
<dbReference type="Proteomes" id="UP000587527">
    <property type="component" value="Unassembled WGS sequence"/>
</dbReference>
<dbReference type="PANTHER" id="PTHR43476">
    <property type="entry name" value="3-(3-HYDROXY-PHENYL)PROPIONATE/3-HYDROXYCINNAMIC ACID HYDROXYLASE"/>
    <property type="match status" value="1"/>
</dbReference>
<dbReference type="InterPro" id="IPR036188">
    <property type="entry name" value="FAD/NAD-bd_sf"/>
</dbReference>
<evidence type="ECO:0000256" key="1">
    <source>
        <dbReference type="ARBA" id="ARBA00023002"/>
    </source>
</evidence>
<accession>A0A841BSI8</accession>
<feature type="domain" description="FAD-binding" evidence="2">
    <location>
        <begin position="2"/>
        <end position="318"/>
    </location>
</feature>
<reference evidence="3 4" key="1">
    <citation type="submission" date="2020-08" db="EMBL/GenBank/DDBJ databases">
        <title>Sequencing the genomes of 1000 actinobacteria strains.</title>
        <authorList>
            <person name="Klenk H.-P."/>
        </authorList>
    </citation>
    <scope>NUCLEOTIDE SEQUENCE [LARGE SCALE GENOMIC DNA]</scope>
    <source>
        <strain evidence="3 4">DSM 45362</strain>
    </source>
</reference>
<dbReference type="InterPro" id="IPR002938">
    <property type="entry name" value="FAD-bd"/>
</dbReference>
<protein>
    <submittedName>
        <fullName evidence="3">2-polyprenyl-6-methoxyphenol hydroxylase-like FAD-dependent oxidoreductase</fullName>
    </submittedName>
</protein>
<dbReference type="AlphaFoldDB" id="A0A841BSI8"/>
<evidence type="ECO:0000313" key="3">
    <source>
        <dbReference type="EMBL" id="MBB5870149.1"/>
    </source>
</evidence>
<keyword evidence="4" id="KW-1185">Reference proteome</keyword>
<dbReference type="GO" id="GO:0016491">
    <property type="term" value="F:oxidoreductase activity"/>
    <property type="evidence" value="ECO:0007669"/>
    <property type="project" value="UniProtKB-KW"/>
</dbReference>
<dbReference type="Gene3D" id="3.50.50.60">
    <property type="entry name" value="FAD/NAD(P)-binding domain"/>
    <property type="match status" value="2"/>
</dbReference>
<dbReference type="NCBIfam" id="NF004834">
    <property type="entry name" value="PRK06185.1-3"/>
    <property type="match status" value="1"/>
</dbReference>
<evidence type="ECO:0000313" key="4">
    <source>
        <dbReference type="Proteomes" id="UP000587527"/>
    </source>
</evidence>
<name>A0A841BSI8_9ACTN</name>
<dbReference type="EMBL" id="JACHMN010000002">
    <property type="protein sequence ID" value="MBB5870149.1"/>
    <property type="molecule type" value="Genomic_DNA"/>
</dbReference>
<organism evidence="3 4">
    <name type="scientific">Allocatelliglobosispora scoriae</name>
    <dbReference type="NCBI Taxonomy" id="643052"/>
    <lineage>
        <taxon>Bacteria</taxon>
        <taxon>Bacillati</taxon>
        <taxon>Actinomycetota</taxon>
        <taxon>Actinomycetes</taxon>
        <taxon>Micromonosporales</taxon>
        <taxon>Micromonosporaceae</taxon>
        <taxon>Allocatelliglobosispora</taxon>
    </lineage>
</organism>
<comment type="caution">
    <text evidence="3">The sequence shown here is derived from an EMBL/GenBank/DDBJ whole genome shotgun (WGS) entry which is preliminary data.</text>
</comment>
<dbReference type="NCBIfam" id="NF004833">
    <property type="entry name" value="PRK06185.1-1"/>
    <property type="match status" value="1"/>
</dbReference>
<evidence type="ECO:0000259" key="2">
    <source>
        <dbReference type="Pfam" id="PF01494"/>
    </source>
</evidence>
<sequence>MEAQVCVVGGGPAGLVLGLLLARQGVEVVVLEKHADFLRDFRGDTIHSSTLDLLDELGLGDEVSRLPGRKASQLRMTFADGAYTVADFSQLKGAHPYIMLLPQWDFLNLLAAEAAKLPNFTLLRSIEVVDVLRAADGTVTGVQAKDQAGAVVEVRASLTVACDGRFSAVRNALHLTPVEHGAPMDVLWFRVPRGEADPAGLDMHVGAGALMIVIDRGDYFQCAYVIPKGGFETVRAGGLDEFRAKVAQLVPPLADRVDAIASWDDVKLLTVRVNRLKQWHGPGYLLIGDAAHAMSPVGGVGVNLAVQDAVATARLLGPKLLDGSITTDDLALVEKRRSFPTDVTQRVQRMIQGFVIGAVLGTDQAVHAPAPVKLLKRFPSLQAKPAKVIGYGVRPEHV</sequence>
<dbReference type="PANTHER" id="PTHR43476:SF5">
    <property type="entry name" value="FAD-DEPENDENT MONOOXYGENASE"/>
    <property type="match status" value="1"/>
</dbReference>
<keyword evidence="1" id="KW-0560">Oxidoreductase</keyword>